<comment type="similarity">
    <text evidence="13">Belongs to the pannexin family.</text>
</comment>
<evidence type="ECO:0000256" key="7">
    <source>
        <dbReference type="ARBA" id="ARBA00022949"/>
    </source>
</evidence>
<comment type="function">
    <text evidence="13">Structural component of the gap junctions.</text>
</comment>
<dbReference type="PANTHER" id="PTHR11893">
    <property type="entry name" value="INNEXIN"/>
    <property type="match status" value="1"/>
</dbReference>
<comment type="subcellular location">
    <subcellularLocation>
        <location evidence="1">Cell junction</location>
        <location evidence="1">Gap junction</location>
    </subcellularLocation>
    <subcellularLocation>
        <location evidence="2 13">Cell membrane</location>
        <topology evidence="2 13">Multi-pass membrane protein</topology>
    </subcellularLocation>
</comment>
<evidence type="ECO:0000256" key="4">
    <source>
        <dbReference type="ARBA" id="ARBA00022475"/>
    </source>
</evidence>
<evidence type="ECO:0000256" key="1">
    <source>
        <dbReference type="ARBA" id="ARBA00004610"/>
    </source>
</evidence>
<evidence type="ECO:0000313" key="16">
    <source>
        <dbReference type="Proteomes" id="UP000887561"/>
    </source>
</evidence>
<evidence type="ECO:0000256" key="6">
    <source>
        <dbReference type="ARBA" id="ARBA00022868"/>
    </source>
</evidence>
<dbReference type="PANTHER" id="PTHR11893:SF20">
    <property type="entry name" value="INNEXIN-3"/>
    <property type="match status" value="1"/>
</dbReference>
<feature type="domain" description="RRM" evidence="15">
    <location>
        <begin position="477"/>
        <end position="555"/>
    </location>
</feature>
<keyword evidence="5 13" id="KW-0812">Transmembrane</keyword>
<keyword evidence="16" id="KW-1185">Reference proteome</keyword>
<dbReference type="InterPro" id="IPR012677">
    <property type="entry name" value="Nucleotide-bd_a/b_plait_sf"/>
</dbReference>
<keyword evidence="7" id="KW-0965">Cell junction</keyword>
<feature type="compositionally biased region" description="Basic and acidic residues" evidence="14">
    <location>
        <begin position="394"/>
        <end position="403"/>
    </location>
</feature>
<dbReference type="InterPro" id="IPR000504">
    <property type="entry name" value="RRM_dom"/>
</dbReference>
<evidence type="ECO:0000256" key="12">
    <source>
        <dbReference type="PROSITE-ProRule" id="PRU00176"/>
    </source>
</evidence>
<dbReference type="GO" id="GO:0005921">
    <property type="term" value="C:gap junction"/>
    <property type="evidence" value="ECO:0007669"/>
    <property type="project" value="UniProtKB-SubCell"/>
</dbReference>
<dbReference type="GO" id="GO:0005243">
    <property type="term" value="F:gap junction channel activity"/>
    <property type="evidence" value="ECO:0007669"/>
    <property type="project" value="TreeGrafter"/>
</dbReference>
<evidence type="ECO:0000256" key="13">
    <source>
        <dbReference type="RuleBase" id="RU010713"/>
    </source>
</evidence>
<evidence type="ECO:0000256" key="5">
    <source>
        <dbReference type="ARBA" id="ARBA00022692"/>
    </source>
</evidence>
<dbReference type="GO" id="GO:0034220">
    <property type="term" value="P:monoatomic ion transmembrane transport"/>
    <property type="evidence" value="ECO:0007669"/>
    <property type="project" value="UniProtKB-KW"/>
</dbReference>
<dbReference type="PRINTS" id="PR01262">
    <property type="entry name" value="INNEXIN"/>
</dbReference>
<evidence type="ECO:0000313" key="17">
    <source>
        <dbReference type="WBParaSite" id="scaffold1059_cov245.g2344"/>
    </source>
</evidence>
<feature type="compositionally biased region" description="Basic residues" evidence="14">
    <location>
        <begin position="421"/>
        <end position="438"/>
    </location>
</feature>
<keyword evidence="8 13" id="KW-1133">Transmembrane helix</keyword>
<evidence type="ECO:0000256" key="10">
    <source>
        <dbReference type="ARBA" id="ARBA00023136"/>
    </source>
</evidence>
<keyword evidence="9 13" id="KW-0406">Ion transport</keyword>
<dbReference type="PROSITE" id="PS51013">
    <property type="entry name" value="PANNEXIN"/>
    <property type="match status" value="1"/>
</dbReference>
<keyword evidence="4" id="KW-1003">Cell membrane</keyword>
<evidence type="ECO:0000256" key="11">
    <source>
        <dbReference type="ARBA" id="ARBA00023303"/>
    </source>
</evidence>
<feature type="transmembrane region" description="Helical" evidence="13">
    <location>
        <begin position="265"/>
        <end position="292"/>
    </location>
</feature>
<accession>A0A915LFF5</accession>
<protein>
    <recommendedName>
        <fullName evidence="13">Innexin</fullName>
    </recommendedName>
</protein>
<name>A0A915LFF5_MELJA</name>
<gene>
    <name evidence="13" type="primary">inx</name>
</gene>
<organism evidence="16 17">
    <name type="scientific">Meloidogyne javanica</name>
    <name type="common">Root-knot nematode worm</name>
    <dbReference type="NCBI Taxonomy" id="6303"/>
    <lineage>
        <taxon>Eukaryota</taxon>
        <taxon>Metazoa</taxon>
        <taxon>Ecdysozoa</taxon>
        <taxon>Nematoda</taxon>
        <taxon>Chromadorea</taxon>
        <taxon>Rhabditida</taxon>
        <taxon>Tylenchina</taxon>
        <taxon>Tylenchomorpha</taxon>
        <taxon>Tylenchoidea</taxon>
        <taxon>Meloidogynidae</taxon>
        <taxon>Meloidogyninae</taxon>
        <taxon>Meloidogyne</taxon>
        <taxon>Meloidogyne incognita group</taxon>
    </lineage>
</organism>
<keyword evidence="3 13" id="KW-0813">Transport</keyword>
<dbReference type="PROSITE" id="PS50102">
    <property type="entry name" value="RRM"/>
    <property type="match status" value="1"/>
</dbReference>
<evidence type="ECO:0000259" key="15">
    <source>
        <dbReference type="PROSITE" id="PS50102"/>
    </source>
</evidence>
<feature type="region of interest" description="Disordered" evidence="14">
    <location>
        <begin position="392"/>
        <end position="472"/>
    </location>
</feature>
<keyword evidence="11 13" id="KW-0407">Ion channel</keyword>
<proteinExistence type="inferred from homology"/>
<dbReference type="SMART" id="SM00360">
    <property type="entry name" value="RRM"/>
    <property type="match status" value="1"/>
</dbReference>
<evidence type="ECO:0000256" key="9">
    <source>
        <dbReference type="ARBA" id="ARBA00023065"/>
    </source>
</evidence>
<evidence type="ECO:0000256" key="14">
    <source>
        <dbReference type="SAM" id="MobiDB-lite"/>
    </source>
</evidence>
<dbReference type="SUPFAM" id="SSF54928">
    <property type="entry name" value="RNA-binding domain, RBD"/>
    <property type="match status" value="1"/>
</dbReference>
<sequence length="591" mass="68012">MNTIVETAVKIVGPVKVQLDDFVDRLCYKATSTLLFVFALLTTIDTFGKPINCMVPAEFTEIWSNFVHQYCFVTGTYVKNYDADGVMERVFVGYYQWVPFVLVLQAVTMYLPYLLWDFCQSWSTDVDFSHINSLCAKARTDEAANRTVHLDKAAKQIYQVAKHRGFHGIGSGAVYFYLVFKFWNIVVIVSQIIFLAVFCGKNDLLWGIKFAGEMVAGNSLYWDKFGYFPRVAYCSFGRDFLGSSSGNLVQEARCTLGFNVINEKIFLILFFWFFFLYVLTLVNFCVFFYGIVCCNRIQTVRNYLSLVDRCDDLFGVIAVPTTSTAVSNAKNKSLNTDRKTVADFVNRVLGYDGVLLLHFIKLNNGELVAVEVCSRLFQIDAQIILEMSYKRRSRDYTPEEERRHRNSSTETYGGEGLIRSPARHHKSPSQSRRYRSRSRSHDRQYSRSSNDRQYSRSSNYGGHSRHNDGPYNPPVSSCLGVFGMTKNTTEADLRRIFEYFGPVDSVQIVYDKVYGDSKGFGFIYFRRIRDATEAREHLSDVKIHGVRVRVDYSVTNYALRPNRHSNNFSRSGSYYNRGSSYYNNGRSRYHD</sequence>
<keyword evidence="12" id="KW-0694">RNA-binding</keyword>
<keyword evidence="10 13" id="KW-0472">Membrane</keyword>
<keyword evidence="6" id="KW-0303">Gap junction</keyword>
<feature type="compositionally biased region" description="Basic and acidic residues" evidence="14">
    <location>
        <begin position="439"/>
        <end position="454"/>
    </location>
</feature>
<dbReference type="GO" id="GO:0005886">
    <property type="term" value="C:plasma membrane"/>
    <property type="evidence" value="ECO:0007669"/>
    <property type="project" value="UniProtKB-SubCell"/>
</dbReference>
<dbReference type="Proteomes" id="UP000887561">
    <property type="component" value="Unplaced"/>
</dbReference>
<dbReference type="AlphaFoldDB" id="A0A915LFF5"/>
<dbReference type="Gene3D" id="3.30.70.330">
    <property type="match status" value="1"/>
</dbReference>
<dbReference type="InterPro" id="IPR000990">
    <property type="entry name" value="Innexin"/>
</dbReference>
<evidence type="ECO:0000256" key="3">
    <source>
        <dbReference type="ARBA" id="ARBA00022448"/>
    </source>
</evidence>
<dbReference type="WBParaSite" id="scaffold1059_cov245.g2344">
    <property type="protein sequence ID" value="scaffold1059_cov245.g2344"/>
    <property type="gene ID" value="scaffold1059_cov245.g2344"/>
</dbReference>
<dbReference type="GO" id="GO:0003723">
    <property type="term" value="F:RNA binding"/>
    <property type="evidence" value="ECO:0007669"/>
    <property type="project" value="UniProtKB-UniRule"/>
</dbReference>
<dbReference type="Pfam" id="PF00876">
    <property type="entry name" value="Innexin"/>
    <property type="match status" value="1"/>
</dbReference>
<dbReference type="Pfam" id="PF00076">
    <property type="entry name" value="RRM_1"/>
    <property type="match status" value="1"/>
</dbReference>
<evidence type="ECO:0000256" key="8">
    <source>
        <dbReference type="ARBA" id="ARBA00022989"/>
    </source>
</evidence>
<feature type="transmembrane region" description="Helical" evidence="13">
    <location>
        <begin position="174"/>
        <end position="199"/>
    </location>
</feature>
<evidence type="ECO:0000256" key="2">
    <source>
        <dbReference type="ARBA" id="ARBA00004651"/>
    </source>
</evidence>
<feature type="transmembrane region" description="Helical" evidence="13">
    <location>
        <begin position="97"/>
        <end position="116"/>
    </location>
</feature>
<dbReference type="InterPro" id="IPR035979">
    <property type="entry name" value="RBD_domain_sf"/>
</dbReference>
<comment type="caution">
    <text evidence="13">Lacks conserved residue(s) required for the propagation of feature annotation.</text>
</comment>
<reference evidence="17" key="1">
    <citation type="submission" date="2022-11" db="UniProtKB">
        <authorList>
            <consortium name="WormBaseParasite"/>
        </authorList>
    </citation>
    <scope>IDENTIFICATION</scope>
</reference>